<dbReference type="Gene3D" id="3.30.420.10">
    <property type="entry name" value="Ribonuclease H-like superfamily/Ribonuclease H"/>
    <property type="match status" value="1"/>
</dbReference>
<dbReference type="Pfam" id="PF04857">
    <property type="entry name" value="CAF1"/>
    <property type="match status" value="1"/>
</dbReference>
<reference evidence="2" key="1">
    <citation type="journal article" date="2020" name="bioRxiv">
        <title>Comparative genomics of Chlamydomonas.</title>
        <authorList>
            <person name="Craig R.J."/>
            <person name="Hasan A.R."/>
            <person name="Ness R.W."/>
            <person name="Keightley P.D."/>
        </authorList>
    </citation>
    <scope>NUCLEOTIDE SEQUENCE</scope>
    <source>
        <strain evidence="2">SAG 7.73</strain>
    </source>
</reference>
<dbReference type="AlphaFoldDB" id="A0A835SIL4"/>
<accession>A0A835SIL4</accession>
<evidence type="ECO:0000256" key="1">
    <source>
        <dbReference type="ARBA" id="ARBA00008372"/>
    </source>
</evidence>
<name>A0A835SIL4_CHLIN</name>
<dbReference type="InterPro" id="IPR012337">
    <property type="entry name" value="RNaseH-like_sf"/>
</dbReference>
<sequence>MFLGDLPCRYLTLSRLNRTHIATATRVHALERRNVARLSPGAATAFRAPCSTPLAPARPAVAVAPALSLHTTGALSTGRSSSAHIPAAGSSACSRRSAATVVVAGRASESLVCWAQRRRSFSSGGTDRDPVYDAYDYLLPQQHLEAWYWSAVAASGTESGSAAASSEDSEPEQLQEPAIQRAQLPPAVNGWPALNQLSTDAKGTMVQEADPFTQDLKQVVAEAAAAAAANGGASTSAASAGDAAADDKAAPSVDVTRHNFDAMLPAVRRYLAAADFYAFDCEMTGLFLDGHNENYLDDMQDRYNRTAASAHAYVINQFGLSCFKRLRPDGPAGERRYAAATFNFYLFPRPPEGGAAAANSSARRFTCDAGSLAFLASQGFDFNRCIYDGVPFMPVRQRDELLRQVDGDRGGNEGGGARADVVLSKPEDIAFVEGLLTTVREWLAAGAAAPLDLPPVSRYLRLLVRVCVCACVRV</sequence>
<gene>
    <name evidence="2" type="ORF">HXX76_012323</name>
</gene>
<dbReference type="InterPro" id="IPR006941">
    <property type="entry name" value="RNase_CAF1"/>
</dbReference>
<dbReference type="OrthoDB" id="1432093at2759"/>
<organism evidence="2 3">
    <name type="scientific">Chlamydomonas incerta</name>
    <dbReference type="NCBI Taxonomy" id="51695"/>
    <lineage>
        <taxon>Eukaryota</taxon>
        <taxon>Viridiplantae</taxon>
        <taxon>Chlorophyta</taxon>
        <taxon>core chlorophytes</taxon>
        <taxon>Chlorophyceae</taxon>
        <taxon>CS clade</taxon>
        <taxon>Chlamydomonadales</taxon>
        <taxon>Chlamydomonadaceae</taxon>
        <taxon>Chlamydomonas</taxon>
    </lineage>
</organism>
<dbReference type="GO" id="GO:0000175">
    <property type="term" value="F:3'-5'-RNA exonuclease activity"/>
    <property type="evidence" value="ECO:0007669"/>
    <property type="project" value="TreeGrafter"/>
</dbReference>
<dbReference type="PANTHER" id="PTHR15092">
    <property type="entry name" value="POLY A -SPECIFIC RIBONUCLEASE/TARGET OF EGR1, MEMBER 1"/>
    <property type="match status" value="1"/>
</dbReference>
<dbReference type="GO" id="GO:0003723">
    <property type="term" value="F:RNA binding"/>
    <property type="evidence" value="ECO:0007669"/>
    <property type="project" value="TreeGrafter"/>
</dbReference>
<dbReference type="InterPro" id="IPR051181">
    <property type="entry name" value="CAF1_poly(A)_ribonucleases"/>
</dbReference>
<keyword evidence="3" id="KW-1185">Reference proteome</keyword>
<comment type="caution">
    <text evidence="2">The sequence shown here is derived from an EMBL/GenBank/DDBJ whole genome shotgun (WGS) entry which is preliminary data.</text>
</comment>
<dbReference type="PANTHER" id="PTHR15092:SF47">
    <property type="entry name" value="POLY(A)-SPECIFIC EXORIBONUCLEASE PARN"/>
    <property type="match status" value="1"/>
</dbReference>
<dbReference type="Proteomes" id="UP000650467">
    <property type="component" value="Unassembled WGS sequence"/>
</dbReference>
<comment type="similarity">
    <text evidence="1">Belongs to the CAF1 family.</text>
</comment>
<dbReference type="InterPro" id="IPR036397">
    <property type="entry name" value="RNaseH_sf"/>
</dbReference>
<protein>
    <submittedName>
        <fullName evidence="2">Uncharacterized protein</fullName>
    </submittedName>
</protein>
<proteinExistence type="inferred from homology"/>
<evidence type="ECO:0000313" key="3">
    <source>
        <dbReference type="Proteomes" id="UP000650467"/>
    </source>
</evidence>
<dbReference type="EMBL" id="JAEHOC010000039">
    <property type="protein sequence ID" value="KAG2427674.1"/>
    <property type="molecule type" value="Genomic_DNA"/>
</dbReference>
<evidence type="ECO:0000313" key="2">
    <source>
        <dbReference type="EMBL" id="KAG2427674.1"/>
    </source>
</evidence>
<dbReference type="SUPFAM" id="SSF53098">
    <property type="entry name" value="Ribonuclease H-like"/>
    <property type="match status" value="1"/>
</dbReference>